<dbReference type="AlphaFoldDB" id="B9INZ7"/>
<reference evidence="1 2" key="1">
    <citation type="journal article" date="2006" name="Science">
        <title>The genome of black cottonwood, Populus trichocarpa (Torr. &amp; Gray).</title>
        <authorList>
            <person name="Tuskan G.A."/>
            <person name="Difazio S."/>
            <person name="Jansson S."/>
            <person name="Bohlmann J."/>
            <person name="Grigoriev I."/>
            <person name="Hellsten U."/>
            <person name="Putnam N."/>
            <person name="Ralph S."/>
            <person name="Rombauts S."/>
            <person name="Salamov A."/>
            <person name="Schein J."/>
            <person name="Sterck L."/>
            <person name="Aerts A."/>
            <person name="Bhalerao R.R."/>
            <person name="Bhalerao R.P."/>
            <person name="Blaudez D."/>
            <person name="Boerjan W."/>
            <person name="Brun A."/>
            <person name="Brunner A."/>
            <person name="Busov V."/>
            <person name="Campbell M."/>
            <person name="Carlson J."/>
            <person name="Chalot M."/>
            <person name="Chapman J."/>
            <person name="Chen G.L."/>
            <person name="Cooper D."/>
            <person name="Coutinho P.M."/>
            <person name="Couturier J."/>
            <person name="Covert S."/>
            <person name="Cronk Q."/>
            <person name="Cunningham R."/>
            <person name="Davis J."/>
            <person name="Degroeve S."/>
            <person name="Dejardin A."/>
            <person name="Depamphilis C."/>
            <person name="Detter J."/>
            <person name="Dirks B."/>
            <person name="Dubchak I."/>
            <person name="Duplessis S."/>
            <person name="Ehlting J."/>
            <person name="Ellis B."/>
            <person name="Gendler K."/>
            <person name="Goodstein D."/>
            <person name="Gribskov M."/>
            <person name="Grimwood J."/>
            <person name="Groover A."/>
            <person name="Gunter L."/>
            <person name="Hamberger B."/>
            <person name="Heinze B."/>
            <person name="Helariutta Y."/>
            <person name="Henrissat B."/>
            <person name="Holligan D."/>
            <person name="Holt R."/>
            <person name="Huang W."/>
            <person name="Islam-Faridi N."/>
            <person name="Jones S."/>
            <person name="Jones-Rhoades M."/>
            <person name="Jorgensen R."/>
            <person name="Joshi C."/>
            <person name="Kangasjarvi J."/>
            <person name="Karlsson J."/>
            <person name="Kelleher C."/>
            <person name="Kirkpatrick R."/>
            <person name="Kirst M."/>
            <person name="Kohler A."/>
            <person name="Kalluri U."/>
            <person name="Larimer F."/>
            <person name="Leebens-Mack J."/>
            <person name="Leple J.C."/>
            <person name="Locascio P."/>
            <person name="Lou Y."/>
            <person name="Lucas S."/>
            <person name="Martin F."/>
            <person name="Montanini B."/>
            <person name="Napoli C."/>
            <person name="Nelson D.R."/>
            <person name="Nelson C."/>
            <person name="Nieminen K."/>
            <person name="Nilsson O."/>
            <person name="Pereda V."/>
            <person name="Peter G."/>
            <person name="Philippe R."/>
            <person name="Pilate G."/>
            <person name="Poliakov A."/>
            <person name="Razumovskaya J."/>
            <person name="Richardson P."/>
            <person name="Rinaldi C."/>
            <person name="Ritland K."/>
            <person name="Rouze P."/>
            <person name="Ryaboy D."/>
            <person name="Schmutz J."/>
            <person name="Schrader J."/>
            <person name="Segerman B."/>
            <person name="Shin H."/>
            <person name="Siddiqui A."/>
            <person name="Sterky F."/>
            <person name="Terry A."/>
            <person name="Tsai C.J."/>
            <person name="Uberbacher E."/>
            <person name="Unneberg P."/>
            <person name="Vahala J."/>
            <person name="Wall K."/>
            <person name="Wessler S."/>
            <person name="Yang G."/>
            <person name="Yin T."/>
            <person name="Douglas C."/>
            <person name="Marra M."/>
            <person name="Sandberg G."/>
            <person name="Van de Peer Y."/>
            <person name="Rokhsar D."/>
        </authorList>
    </citation>
    <scope>NUCLEOTIDE SEQUENCE [LARGE SCALE GENOMIC DNA]</scope>
    <source>
        <strain evidence="2">cv. Nisqually</strain>
    </source>
</reference>
<sequence>MVGRCSRRTTLLAVPGGDRAASAGKRRMLLEEQTMAEVKIPSAAAGCESVMAAGAEDDVTVEAGDGCVLVQDSEKNFLADLKRSCWTVGGESGGDGEKPKRKNERTRLWFSCCSGDRGKMCFGFENGDGEGSVLLKTDGKGKLC</sequence>
<dbReference type="EMBL" id="CM009307">
    <property type="protein sequence ID" value="PNS94265.1"/>
    <property type="molecule type" value="Genomic_DNA"/>
</dbReference>
<dbReference type="HOGENOM" id="CLU_150321_0_0_1"/>
<name>B9INZ7_POPTR</name>
<keyword evidence="2" id="KW-1185">Reference proteome</keyword>
<proteinExistence type="predicted"/>
<organism evidence="1 2">
    <name type="scientific">Populus trichocarpa</name>
    <name type="common">Western balsam poplar</name>
    <name type="synonym">Populus balsamifera subsp. trichocarpa</name>
    <dbReference type="NCBI Taxonomy" id="3694"/>
    <lineage>
        <taxon>Eukaryota</taxon>
        <taxon>Viridiplantae</taxon>
        <taxon>Streptophyta</taxon>
        <taxon>Embryophyta</taxon>
        <taxon>Tracheophyta</taxon>
        <taxon>Spermatophyta</taxon>
        <taxon>Magnoliopsida</taxon>
        <taxon>eudicotyledons</taxon>
        <taxon>Gunneridae</taxon>
        <taxon>Pentapetalae</taxon>
        <taxon>rosids</taxon>
        <taxon>fabids</taxon>
        <taxon>Malpighiales</taxon>
        <taxon>Salicaceae</taxon>
        <taxon>Saliceae</taxon>
        <taxon>Populus</taxon>
    </lineage>
</organism>
<evidence type="ECO:0000313" key="2">
    <source>
        <dbReference type="Proteomes" id="UP000006729"/>
    </source>
</evidence>
<accession>B9INZ7</accession>
<gene>
    <name evidence="1" type="ORF">POPTR_018G137200</name>
</gene>
<dbReference type="InParanoid" id="B9INZ7"/>
<protein>
    <submittedName>
        <fullName evidence="1">Uncharacterized protein</fullName>
    </submittedName>
</protein>
<evidence type="ECO:0000313" key="1">
    <source>
        <dbReference type="EMBL" id="PNS94265.1"/>
    </source>
</evidence>
<dbReference type="Proteomes" id="UP000006729">
    <property type="component" value="Chromosome 18"/>
</dbReference>